<proteinExistence type="predicted"/>
<organism evidence="1 2">
    <name type="scientific">Necator americanus</name>
    <name type="common">Human hookworm</name>
    <dbReference type="NCBI Taxonomy" id="51031"/>
    <lineage>
        <taxon>Eukaryota</taxon>
        <taxon>Metazoa</taxon>
        <taxon>Ecdysozoa</taxon>
        <taxon>Nematoda</taxon>
        <taxon>Chromadorea</taxon>
        <taxon>Rhabditida</taxon>
        <taxon>Rhabditina</taxon>
        <taxon>Rhabditomorpha</taxon>
        <taxon>Strongyloidea</taxon>
        <taxon>Ancylostomatidae</taxon>
        <taxon>Bunostominae</taxon>
        <taxon>Necator</taxon>
    </lineage>
</organism>
<gene>
    <name evidence="1" type="primary">Necator_chrX.g25247</name>
    <name evidence="1" type="ORF">RB195_025081</name>
</gene>
<name>A0ABR1EQS5_NECAM</name>
<evidence type="ECO:0000313" key="1">
    <source>
        <dbReference type="EMBL" id="KAK6765006.1"/>
    </source>
</evidence>
<dbReference type="Proteomes" id="UP001303046">
    <property type="component" value="Unassembled WGS sequence"/>
</dbReference>
<keyword evidence="2" id="KW-1185">Reference proteome</keyword>
<dbReference type="EMBL" id="JAVFWL010000006">
    <property type="protein sequence ID" value="KAK6765006.1"/>
    <property type="molecule type" value="Genomic_DNA"/>
</dbReference>
<evidence type="ECO:0000313" key="2">
    <source>
        <dbReference type="Proteomes" id="UP001303046"/>
    </source>
</evidence>
<accession>A0ABR1EQS5</accession>
<reference evidence="1 2" key="1">
    <citation type="submission" date="2023-08" db="EMBL/GenBank/DDBJ databases">
        <title>A Necator americanus chromosomal reference genome.</title>
        <authorList>
            <person name="Ilik V."/>
            <person name="Petrzelkova K.J."/>
            <person name="Pardy F."/>
            <person name="Fuh T."/>
            <person name="Niatou-Singa F.S."/>
            <person name="Gouil Q."/>
            <person name="Baker L."/>
            <person name="Ritchie M.E."/>
            <person name="Jex A.R."/>
            <person name="Gazzola D."/>
            <person name="Li H."/>
            <person name="Toshio Fujiwara R."/>
            <person name="Zhan B."/>
            <person name="Aroian R.V."/>
            <person name="Pafco B."/>
            <person name="Schwarz E.M."/>
        </authorList>
    </citation>
    <scope>NUCLEOTIDE SEQUENCE [LARGE SCALE GENOMIC DNA]</scope>
    <source>
        <strain evidence="1 2">Aroian</strain>
        <tissue evidence="1">Whole animal</tissue>
    </source>
</reference>
<protein>
    <submittedName>
        <fullName evidence="1">Uncharacterized protein</fullName>
    </submittedName>
</protein>
<comment type="caution">
    <text evidence="1">The sequence shown here is derived from an EMBL/GenBank/DDBJ whole genome shotgun (WGS) entry which is preliminary data.</text>
</comment>
<sequence>MMLFVTPLNLNIIMERIIFLRLSEADMHHATRNNAESYNLLDSSDIEVVPDWLLGTYYYNDIVSSTKPGIRLPSDPFALSTLFGYMVTGSENCSANKKEMVTCDMTSANPDDIAPDLPGMWALESSGITESLSESDENRKILHEIYGTIEVRDRKIFVKFSRSFEKMNLDDNYRAALCRLDQLFGSLHDNRDLCSAFCKIIKEYRECIIIEEVSHEFSIEDSPIMLYNNALSPCVCVRLCVAKIAHKYAKHSIVGKRSCVTHLIGERSVAEHLSRTML</sequence>